<dbReference type="EMBL" id="CP142730">
    <property type="protein sequence ID" value="WUR03660.1"/>
    <property type="molecule type" value="Genomic_DNA"/>
</dbReference>
<dbReference type="KEGG" id="vnx:VNE69_05249"/>
<evidence type="ECO:0000313" key="1">
    <source>
        <dbReference type="EMBL" id="WUR03660.1"/>
    </source>
</evidence>
<proteinExistence type="predicted"/>
<dbReference type="AlphaFoldDB" id="A0AAX4JCG4"/>
<reference evidence="1" key="1">
    <citation type="journal article" date="2024" name="BMC Genomics">
        <title>Functional annotation of a divergent genome using sequence and structure-based similarity.</title>
        <authorList>
            <person name="Svedberg D."/>
            <person name="Winiger R.R."/>
            <person name="Berg A."/>
            <person name="Sharma H."/>
            <person name="Tellgren-Roth C."/>
            <person name="Debrunner-Vossbrinck B.A."/>
            <person name="Vossbrinck C.R."/>
            <person name="Barandun J."/>
        </authorList>
    </citation>
    <scope>NUCLEOTIDE SEQUENCE</scope>
    <source>
        <strain evidence="1">Illinois isolate</strain>
    </source>
</reference>
<gene>
    <name evidence="1" type="ORF">VNE69_05249</name>
</gene>
<organism evidence="1 2">
    <name type="scientific">Vairimorpha necatrix</name>
    <dbReference type="NCBI Taxonomy" id="6039"/>
    <lineage>
        <taxon>Eukaryota</taxon>
        <taxon>Fungi</taxon>
        <taxon>Fungi incertae sedis</taxon>
        <taxon>Microsporidia</taxon>
        <taxon>Nosematidae</taxon>
        <taxon>Vairimorpha</taxon>
    </lineage>
</organism>
<accession>A0AAX4JCG4</accession>
<protein>
    <submittedName>
        <fullName evidence="1">Uncharacterized protein</fullName>
    </submittedName>
</protein>
<dbReference type="Proteomes" id="UP001334084">
    <property type="component" value="Chromosome 5"/>
</dbReference>
<dbReference type="RefSeq" id="XP_065329805.1">
    <property type="nucleotide sequence ID" value="XM_065473733.1"/>
</dbReference>
<dbReference type="GeneID" id="90541473"/>
<name>A0AAX4JCG4_9MICR</name>
<sequence length="414" mass="48170">MQDKSIESNNGNMNVEEKVVDTTKYDGLKYIDEWISYNNNKVNSDSTIESSEYEEDTAFESLLDAYILEKNPYAESVKNLNKYIENKKLIDHEEPSNENDSIDLCNEHNLVDSECVDANSDYDELNINEKTQVTIHNNGYEDADRGEEIESRPFNILITKIDAPISCKKVFLKSYPDDSYYDNSSMPISTFGLISEAKTRTIQQNKRPDTNVPLRRFVIEKNPGLIHIKDILTFNDMKFKTVIGKVHKMCSKGYYTDNWISFKENLITVYKSKIQKKSKNIVMNESSGDLQHPEDFDAFLAKKYTIDIFQSPLYICKKKLKCKMFKFCSMPIPEDEDLVDISDKIITNIKETPNGYTMFLRKDSRSAEFELDSLHIAFKTCDGFHFFKFDSLTDYLKWNVIYKFRMSKIQLEIG</sequence>
<keyword evidence="2" id="KW-1185">Reference proteome</keyword>
<evidence type="ECO:0000313" key="2">
    <source>
        <dbReference type="Proteomes" id="UP001334084"/>
    </source>
</evidence>